<evidence type="ECO:0000313" key="2">
    <source>
        <dbReference type="Proteomes" id="UP000285773"/>
    </source>
</evidence>
<sequence length="126" mass="15142">MGTTSLLISSTLSKKEKKLDHLEREFHKARLKLDEKRCLVERKQQLFTQMLEEEYAMAASFLQEQEVDVSCEWESLHRCIEEYDLEAREAAHVVLKQIEIEEENLWQSYRKDRYQLEEEFAQDKVS</sequence>
<proteinExistence type="predicted"/>
<organism evidence="1 2">
    <name type="scientific">Streptococcus parasanguinis</name>
    <dbReference type="NCBI Taxonomy" id="1318"/>
    <lineage>
        <taxon>Bacteria</taxon>
        <taxon>Bacillati</taxon>
        <taxon>Bacillota</taxon>
        <taxon>Bacilli</taxon>
        <taxon>Lactobacillales</taxon>
        <taxon>Streptococcaceae</taxon>
        <taxon>Streptococcus</taxon>
    </lineage>
</organism>
<reference evidence="1 2" key="1">
    <citation type="submission" date="2018-08" db="EMBL/GenBank/DDBJ databases">
        <title>A genome reference for cultivated species of the human gut microbiota.</title>
        <authorList>
            <person name="Zou Y."/>
            <person name="Xue W."/>
            <person name="Luo G."/>
        </authorList>
    </citation>
    <scope>NUCLEOTIDE SEQUENCE [LARGE SCALE GENOMIC DNA]</scope>
    <source>
        <strain evidence="1 2">AM33-3BH</strain>
    </source>
</reference>
<dbReference type="Proteomes" id="UP000285773">
    <property type="component" value="Unassembled WGS sequence"/>
</dbReference>
<comment type="caution">
    <text evidence="1">The sequence shown here is derived from an EMBL/GenBank/DDBJ whole genome shotgun (WGS) entry which is preliminary data.</text>
</comment>
<accession>A0A414CGX7</accession>
<dbReference type="RefSeq" id="WP_070674758.1">
    <property type="nucleotide sequence ID" value="NZ_QSIO01000003.1"/>
</dbReference>
<gene>
    <name evidence="1" type="ORF">DW820_08030</name>
</gene>
<name>A0A414CGX7_STRPA</name>
<evidence type="ECO:0000313" key="1">
    <source>
        <dbReference type="EMBL" id="RHC94266.1"/>
    </source>
</evidence>
<protein>
    <submittedName>
        <fullName evidence="1">Type III secretion protein</fullName>
    </submittedName>
</protein>
<dbReference type="AlphaFoldDB" id="A0A414CGX7"/>
<dbReference type="EMBL" id="QSIO01000003">
    <property type="protein sequence ID" value="RHC94266.1"/>
    <property type="molecule type" value="Genomic_DNA"/>
</dbReference>